<dbReference type="EMBL" id="JADBEF010000001">
    <property type="protein sequence ID" value="MBE1560257.1"/>
    <property type="molecule type" value="Genomic_DNA"/>
</dbReference>
<comment type="caution">
    <text evidence="2">The sequence shown here is derived from an EMBL/GenBank/DDBJ whole genome shotgun (WGS) entry which is preliminary data.</text>
</comment>
<gene>
    <name evidence="2" type="ORF">H4W81_003036</name>
</gene>
<organism evidence="2 3">
    <name type="scientific">Nonomuraea africana</name>
    <dbReference type="NCBI Taxonomy" id="46171"/>
    <lineage>
        <taxon>Bacteria</taxon>
        <taxon>Bacillati</taxon>
        <taxon>Actinomycetota</taxon>
        <taxon>Actinomycetes</taxon>
        <taxon>Streptosporangiales</taxon>
        <taxon>Streptosporangiaceae</taxon>
        <taxon>Nonomuraea</taxon>
    </lineage>
</organism>
<protein>
    <submittedName>
        <fullName evidence="2">Uncharacterized protein</fullName>
    </submittedName>
</protein>
<sequence length="102" mass="11262">MVRVEPDGYVSFLDRETDILKPDTENVSRRDRAGAVRASVGARRGRWRAPPTRTAGSRSYFREAAFNVDLGEYATLLDSERSWSTFTRSTASSTPSSPGSTS</sequence>
<proteinExistence type="predicted"/>
<reference evidence="2 3" key="1">
    <citation type="submission" date="2020-10" db="EMBL/GenBank/DDBJ databases">
        <title>Sequencing the genomes of 1000 actinobacteria strains.</title>
        <authorList>
            <person name="Klenk H.-P."/>
        </authorList>
    </citation>
    <scope>NUCLEOTIDE SEQUENCE [LARGE SCALE GENOMIC DNA]</scope>
    <source>
        <strain evidence="2 3">DSM 43748</strain>
    </source>
</reference>
<name>A0ABR9KE32_9ACTN</name>
<dbReference type="RefSeq" id="WP_192775365.1">
    <property type="nucleotide sequence ID" value="NZ_BAAASY010000029.1"/>
</dbReference>
<evidence type="ECO:0000256" key="1">
    <source>
        <dbReference type="SAM" id="MobiDB-lite"/>
    </source>
</evidence>
<keyword evidence="3" id="KW-1185">Reference proteome</keyword>
<dbReference type="Proteomes" id="UP000661607">
    <property type="component" value="Unassembled WGS sequence"/>
</dbReference>
<evidence type="ECO:0000313" key="2">
    <source>
        <dbReference type="EMBL" id="MBE1560257.1"/>
    </source>
</evidence>
<accession>A0ABR9KE32</accession>
<feature type="region of interest" description="Disordered" evidence="1">
    <location>
        <begin position="30"/>
        <end position="54"/>
    </location>
</feature>
<evidence type="ECO:0000313" key="3">
    <source>
        <dbReference type="Proteomes" id="UP000661607"/>
    </source>
</evidence>